<keyword evidence="5" id="KW-1185">Reference proteome</keyword>
<dbReference type="Pfam" id="PF03221">
    <property type="entry name" value="HTH_Tnp_Tc5"/>
    <property type="match status" value="1"/>
</dbReference>
<protein>
    <recommendedName>
        <fullName evidence="3">HTH CENPB-type domain-containing protein</fullName>
    </recommendedName>
</protein>
<dbReference type="GO" id="GO:0003677">
    <property type="term" value="F:DNA binding"/>
    <property type="evidence" value="ECO:0007669"/>
    <property type="project" value="UniProtKB-KW"/>
</dbReference>
<evidence type="ECO:0000256" key="2">
    <source>
        <dbReference type="SAM" id="MobiDB-lite"/>
    </source>
</evidence>
<evidence type="ECO:0000313" key="5">
    <source>
        <dbReference type="Proteomes" id="UP000019132"/>
    </source>
</evidence>
<reference evidence="5" key="2">
    <citation type="submission" date="2010-04" db="EMBL/GenBank/DDBJ databases">
        <authorList>
            <person name="Buell R."/>
            <person name="Hamilton J."/>
            <person name="Hostetler J."/>
        </authorList>
    </citation>
    <scope>NUCLEOTIDE SEQUENCE [LARGE SCALE GENOMIC DNA]</scope>
    <source>
        <strain evidence="5">DAOM:BR144</strain>
    </source>
</reference>
<dbReference type="InterPro" id="IPR009057">
    <property type="entry name" value="Homeodomain-like_sf"/>
</dbReference>
<proteinExistence type="predicted"/>
<dbReference type="InterPro" id="IPR006600">
    <property type="entry name" value="HTH_CenpB_DNA-bd_dom"/>
</dbReference>
<dbReference type="EnsemblProtists" id="PYU1_T005316">
    <property type="protein sequence ID" value="PYU1_T005316"/>
    <property type="gene ID" value="PYU1_G005305"/>
</dbReference>
<dbReference type="InParanoid" id="K3WK24"/>
<evidence type="ECO:0000256" key="1">
    <source>
        <dbReference type="ARBA" id="ARBA00023125"/>
    </source>
</evidence>
<dbReference type="SMART" id="SM00674">
    <property type="entry name" value="CENPB"/>
    <property type="match status" value="1"/>
</dbReference>
<sequence length="198" mass="22255">MPPKAKAKARPRVVYRLTKAQMAVPVRIHLTNKQKTFLRAHRRENPDLKLQELCDWAKETFALPNAPAVSALSTVLKQPDITDKAAEQIKVNRKRETRVLEEELCAWIAQCEELGMPRLTGSAIRNQAQTICRERLARDDISSEERAALSALRFSNGWLHGFQTRYRSAAHGDGGCSGNARTGQQRGRKPVTMLSVLN</sequence>
<organism evidence="4 5">
    <name type="scientific">Globisporangium ultimum (strain ATCC 200006 / CBS 805.95 / DAOM BR144)</name>
    <name type="common">Pythium ultimum</name>
    <dbReference type="NCBI Taxonomy" id="431595"/>
    <lineage>
        <taxon>Eukaryota</taxon>
        <taxon>Sar</taxon>
        <taxon>Stramenopiles</taxon>
        <taxon>Oomycota</taxon>
        <taxon>Peronosporomycetes</taxon>
        <taxon>Pythiales</taxon>
        <taxon>Pythiaceae</taxon>
        <taxon>Globisporangium</taxon>
    </lineage>
</organism>
<keyword evidence="1" id="KW-0238">DNA-binding</keyword>
<dbReference type="EMBL" id="GL376633">
    <property type="status" value="NOT_ANNOTATED_CDS"/>
    <property type="molecule type" value="Genomic_DNA"/>
</dbReference>
<accession>K3WK24</accession>
<name>K3WK24_GLOUD</name>
<reference evidence="4" key="3">
    <citation type="submission" date="2015-02" db="UniProtKB">
        <authorList>
            <consortium name="EnsemblProtists"/>
        </authorList>
    </citation>
    <scope>IDENTIFICATION</scope>
    <source>
        <strain evidence="4">DAOM BR144</strain>
    </source>
</reference>
<dbReference type="AlphaFoldDB" id="K3WK24"/>
<evidence type="ECO:0000259" key="3">
    <source>
        <dbReference type="PROSITE" id="PS51253"/>
    </source>
</evidence>
<feature type="region of interest" description="Disordered" evidence="2">
    <location>
        <begin position="171"/>
        <end position="191"/>
    </location>
</feature>
<feature type="domain" description="HTH CENPB-type" evidence="3">
    <location>
        <begin position="88"/>
        <end position="172"/>
    </location>
</feature>
<dbReference type="Gene3D" id="1.10.10.60">
    <property type="entry name" value="Homeodomain-like"/>
    <property type="match status" value="1"/>
</dbReference>
<dbReference type="Proteomes" id="UP000019132">
    <property type="component" value="Unassembled WGS sequence"/>
</dbReference>
<dbReference type="HOGENOM" id="CLU_018294_7_1_1"/>
<dbReference type="VEuPathDB" id="FungiDB:PYU1_G005305"/>
<reference evidence="5" key="1">
    <citation type="journal article" date="2010" name="Genome Biol.">
        <title>Genome sequence of the necrotrophic plant pathogen Pythium ultimum reveals original pathogenicity mechanisms and effector repertoire.</title>
        <authorList>
            <person name="Levesque C.A."/>
            <person name="Brouwer H."/>
            <person name="Cano L."/>
            <person name="Hamilton J.P."/>
            <person name="Holt C."/>
            <person name="Huitema E."/>
            <person name="Raffaele S."/>
            <person name="Robideau G.P."/>
            <person name="Thines M."/>
            <person name="Win J."/>
            <person name="Zerillo M.M."/>
            <person name="Beakes G.W."/>
            <person name="Boore J.L."/>
            <person name="Busam D."/>
            <person name="Dumas B."/>
            <person name="Ferriera S."/>
            <person name="Fuerstenberg S.I."/>
            <person name="Gachon C.M."/>
            <person name="Gaulin E."/>
            <person name="Govers F."/>
            <person name="Grenville-Briggs L."/>
            <person name="Horner N."/>
            <person name="Hostetler J."/>
            <person name="Jiang R.H."/>
            <person name="Johnson J."/>
            <person name="Krajaejun T."/>
            <person name="Lin H."/>
            <person name="Meijer H.J."/>
            <person name="Moore B."/>
            <person name="Morris P."/>
            <person name="Phuntmart V."/>
            <person name="Puiu D."/>
            <person name="Shetty J."/>
            <person name="Stajich J.E."/>
            <person name="Tripathy S."/>
            <person name="Wawra S."/>
            <person name="van West P."/>
            <person name="Whitty B.R."/>
            <person name="Coutinho P.M."/>
            <person name="Henrissat B."/>
            <person name="Martin F."/>
            <person name="Thomas P.D."/>
            <person name="Tyler B.M."/>
            <person name="De Vries R.P."/>
            <person name="Kamoun S."/>
            <person name="Yandell M."/>
            <person name="Tisserat N."/>
            <person name="Buell C.R."/>
        </authorList>
    </citation>
    <scope>NUCLEOTIDE SEQUENCE</scope>
    <source>
        <strain evidence="5">DAOM:BR144</strain>
    </source>
</reference>
<dbReference type="PROSITE" id="PS51253">
    <property type="entry name" value="HTH_CENPB"/>
    <property type="match status" value="1"/>
</dbReference>
<evidence type="ECO:0000313" key="4">
    <source>
        <dbReference type="EnsemblProtists" id="PYU1_T005316"/>
    </source>
</evidence>
<dbReference type="SUPFAM" id="SSF46689">
    <property type="entry name" value="Homeodomain-like"/>
    <property type="match status" value="1"/>
</dbReference>